<protein>
    <submittedName>
        <fullName evidence="2">Pyridoxamine 5'-phosphate oxidase family protein</fullName>
    </submittedName>
</protein>
<gene>
    <name evidence="2" type="ORF">D9V37_10015</name>
</gene>
<dbReference type="Pfam" id="PF01243">
    <property type="entry name" value="PNPOx_N"/>
    <property type="match status" value="1"/>
</dbReference>
<sequence>MGQVFEGIDERLRGWLLAQPMFVVATAPAEGGHVNASPKGMAGTFTVLGETSVAYLDYTGSGAETIAHLRENGRITLMFNAFDGPPRIVRLQGTGRVVVPEDEEFAQLRPRFAKSRQIGQRSIIVVECDRIADSCGWSVPVMQYVADRDVLDLSQERRDEEYFATYWAAKNAESIDGLPALQIEPLRPSRRGPAGSA</sequence>
<name>A0A3L8P265_9ACTN</name>
<organism evidence="2 3">
    <name type="scientific">Nocardioides mangrovicus</name>
    <dbReference type="NCBI Taxonomy" id="2478913"/>
    <lineage>
        <taxon>Bacteria</taxon>
        <taxon>Bacillati</taxon>
        <taxon>Actinomycetota</taxon>
        <taxon>Actinomycetes</taxon>
        <taxon>Propionibacteriales</taxon>
        <taxon>Nocardioidaceae</taxon>
        <taxon>Nocardioides</taxon>
    </lineage>
</organism>
<reference evidence="2 3" key="1">
    <citation type="submission" date="2018-10" db="EMBL/GenBank/DDBJ databases">
        <title>Marmoricola sp. 4Q3S-7 whole genome shotgun sequence.</title>
        <authorList>
            <person name="Li F."/>
        </authorList>
    </citation>
    <scope>NUCLEOTIDE SEQUENCE [LARGE SCALE GENOMIC DNA]</scope>
    <source>
        <strain evidence="2 3">4Q3S-7</strain>
    </source>
</reference>
<dbReference type="AlphaFoldDB" id="A0A3L8P265"/>
<dbReference type="InterPro" id="IPR011576">
    <property type="entry name" value="Pyridox_Oxase_N"/>
</dbReference>
<dbReference type="InterPro" id="IPR012349">
    <property type="entry name" value="Split_barrel_FMN-bd"/>
</dbReference>
<evidence type="ECO:0000313" key="2">
    <source>
        <dbReference type="EMBL" id="RLV48923.1"/>
    </source>
</evidence>
<evidence type="ECO:0000313" key="3">
    <source>
        <dbReference type="Proteomes" id="UP000281708"/>
    </source>
</evidence>
<dbReference type="EMBL" id="RDBE01000007">
    <property type="protein sequence ID" value="RLV48923.1"/>
    <property type="molecule type" value="Genomic_DNA"/>
</dbReference>
<dbReference type="SUPFAM" id="SSF50475">
    <property type="entry name" value="FMN-binding split barrel"/>
    <property type="match status" value="1"/>
</dbReference>
<proteinExistence type="predicted"/>
<dbReference type="Gene3D" id="2.30.110.10">
    <property type="entry name" value="Electron Transport, Fmn-binding Protein, Chain A"/>
    <property type="match status" value="1"/>
</dbReference>
<evidence type="ECO:0000259" key="1">
    <source>
        <dbReference type="Pfam" id="PF01243"/>
    </source>
</evidence>
<dbReference type="Proteomes" id="UP000281708">
    <property type="component" value="Unassembled WGS sequence"/>
</dbReference>
<dbReference type="PANTHER" id="PTHR39336:SF1">
    <property type="entry name" value="PYRIDOXAMINE PHOSPHATE OXIDASE FAMILY PROTEIN (AFU_ORTHOLOGUE AFUA_6G11440)"/>
    <property type="match status" value="1"/>
</dbReference>
<dbReference type="RefSeq" id="WP_121806027.1">
    <property type="nucleotide sequence ID" value="NZ_RDBE01000007.1"/>
</dbReference>
<keyword evidence="3" id="KW-1185">Reference proteome</keyword>
<accession>A0A3L8P265</accession>
<dbReference type="PANTHER" id="PTHR39336">
    <property type="entry name" value="PYRIDOXAMINE PHOSPHATE OXIDASE FAMILY PROTEIN (AFU_ORTHOLOGUE AFUA_6G11440)"/>
    <property type="match status" value="1"/>
</dbReference>
<comment type="caution">
    <text evidence="2">The sequence shown here is derived from an EMBL/GenBank/DDBJ whole genome shotgun (WGS) entry which is preliminary data.</text>
</comment>
<feature type="domain" description="Pyridoxamine 5'-phosphate oxidase N-terminal" evidence="1">
    <location>
        <begin position="8"/>
        <end position="133"/>
    </location>
</feature>
<dbReference type="OrthoDB" id="115989at2"/>